<dbReference type="AlphaFoldDB" id="A0A0K2UJS8"/>
<dbReference type="EMBL" id="HACA01020851">
    <property type="protein sequence ID" value="CDW38212.1"/>
    <property type="molecule type" value="Transcribed_RNA"/>
</dbReference>
<accession>A0A0K2UJS8</accession>
<organism evidence="1">
    <name type="scientific">Lepeophtheirus salmonis</name>
    <name type="common">Salmon louse</name>
    <name type="synonym">Caligus salmonis</name>
    <dbReference type="NCBI Taxonomy" id="72036"/>
    <lineage>
        <taxon>Eukaryota</taxon>
        <taxon>Metazoa</taxon>
        <taxon>Ecdysozoa</taxon>
        <taxon>Arthropoda</taxon>
        <taxon>Crustacea</taxon>
        <taxon>Multicrustacea</taxon>
        <taxon>Hexanauplia</taxon>
        <taxon>Copepoda</taxon>
        <taxon>Siphonostomatoida</taxon>
        <taxon>Caligidae</taxon>
        <taxon>Lepeophtheirus</taxon>
    </lineage>
</organism>
<sequence length="31" mass="3650">MLVRKGEKRDSRYCILNKRYSKSNIYGNVTG</sequence>
<protein>
    <submittedName>
        <fullName evidence="1">Uncharacterized protein</fullName>
    </submittedName>
</protein>
<name>A0A0K2UJS8_LEPSM</name>
<evidence type="ECO:0000313" key="1">
    <source>
        <dbReference type="EMBL" id="CDW38212.1"/>
    </source>
</evidence>
<reference evidence="1" key="1">
    <citation type="submission" date="2014-05" db="EMBL/GenBank/DDBJ databases">
        <authorList>
            <person name="Chronopoulou M."/>
        </authorList>
    </citation>
    <scope>NUCLEOTIDE SEQUENCE</scope>
    <source>
        <tissue evidence="1">Whole organism</tissue>
    </source>
</reference>
<proteinExistence type="predicted"/>